<evidence type="ECO:0000313" key="1">
    <source>
        <dbReference type="EMBL" id="MTH54247.1"/>
    </source>
</evidence>
<dbReference type="InterPro" id="IPR009241">
    <property type="entry name" value="HigB-like"/>
</dbReference>
<organism evidence="1 2">
    <name type="scientific">Metabacillus mangrovi</name>
    <dbReference type="NCBI Taxonomy" id="1491830"/>
    <lineage>
        <taxon>Bacteria</taxon>
        <taxon>Bacillati</taxon>
        <taxon>Bacillota</taxon>
        <taxon>Bacilli</taxon>
        <taxon>Bacillales</taxon>
        <taxon>Bacillaceae</taxon>
        <taxon>Metabacillus</taxon>
    </lineage>
</organism>
<gene>
    <name evidence="1" type="ORF">GKZ89_12620</name>
</gene>
<keyword evidence="2" id="KW-1185">Reference proteome</keyword>
<dbReference type="EMBL" id="WMIB01000012">
    <property type="protein sequence ID" value="MTH54247.1"/>
    <property type="molecule type" value="Genomic_DNA"/>
</dbReference>
<name>A0A7X2S6D3_9BACI</name>
<comment type="caution">
    <text evidence="1">The sequence shown here is derived from an EMBL/GenBank/DDBJ whole genome shotgun (WGS) entry which is preliminary data.</text>
</comment>
<reference evidence="1 2" key="1">
    <citation type="journal article" date="2017" name="Int. J. Syst. Evol. Microbiol.">
        <title>Bacillus mangrovi sp. nov., isolated from a sediment sample from a mangrove forest.</title>
        <authorList>
            <person name="Gupta V."/>
            <person name="Singh P.K."/>
            <person name="Korpole S."/>
            <person name="Tanuku N.R.S."/>
            <person name="Pinnaka A.K."/>
        </authorList>
    </citation>
    <scope>NUCLEOTIDE SEQUENCE [LARGE SCALE GENOMIC DNA]</scope>
    <source>
        <strain evidence="1 2">KCTC 33872</strain>
    </source>
</reference>
<evidence type="ECO:0000313" key="2">
    <source>
        <dbReference type="Proteomes" id="UP000434639"/>
    </source>
</evidence>
<dbReference type="Pfam" id="PF05973">
    <property type="entry name" value="Gp49"/>
    <property type="match status" value="1"/>
</dbReference>
<protein>
    <recommendedName>
        <fullName evidence="3">Addiction module toxin RelE</fullName>
    </recommendedName>
</protein>
<sequence length="41" mass="4943">MVLLHTFRKQTQKTPQREIDRAEKEMANWLINGKRRMQGTT</sequence>
<dbReference type="AlphaFoldDB" id="A0A7X2S6D3"/>
<accession>A0A7X2S6D3</accession>
<proteinExistence type="predicted"/>
<dbReference type="Proteomes" id="UP000434639">
    <property type="component" value="Unassembled WGS sequence"/>
</dbReference>
<evidence type="ECO:0008006" key="3">
    <source>
        <dbReference type="Google" id="ProtNLM"/>
    </source>
</evidence>